<organism evidence="5 6">
    <name type="scientific">Hallerella porci</name>
    <dbReference type="NCBI Taxonomy" id="1945871"/>
    <lineage>
        <taxon>Bacteria</taxon>
        <taxon>Pseudomonadati</taxon>
        <taxon>Fibrobacterota</taxon>
        <taxon>Fibrobacteria</taxon>
        <taxon>Fibrobacterales</taxon>
        <taxon>Fibrobacteraceae</taxon>
        <taxon>Hallerella</taxon>
    </lineage>
</organism>
<evidence type="ECO:0000256" key="1">
    <source>
        <dbReference type="ARBA" id="ARBA00006432"/>
    </source>
</evidence>
<feature type="transmembrane region" description="Helical" evidence="2">
    <location>
        <begin position="62"/>
        <end position="80"/>
    </location>
</feature>
<evidence type="ECO:0000313" key="5">
    <source>
        <dbReference type="EMBL" id="PWL03684.1"/>
    </source>
</evidence>
<feature type="domain" description="AMP-dependent synthetase/ligase" evidence="3">
    <location>
        <begin position="324"/>
        <end position="484"/>
    </location>
</feature>
<dbReference type="InterPro" id="IPR054545">
    <property type="entry name" value="ApeI-like"/>
</dbReference>
<dbReference type="InterPro" id="IPR042099">
    <property type="entry name" value="ANL_N_sf"/>
</dbReference>
<keyword evidence="6" id="KW-1185">Reference proteome</keyword>
<feature type="domain" description="ApeI dehydratase-like" evidence="4">
    <location>
        <begin position="660"/>
        <end position="756"/>
    </location>
</feature>
<feature type="transmembrane region" description="Helical" evidence="2">
    <location>
        <begin position="34"/>
        <end position="50"/>
    </location>
</feature>
<feature type="transmembrane region" description="Helical" evidence="2">
    <location>
        <begin position="138"/>
        <end position="159"/>
    </location>
</feature>
<keyword evidence="2" id="KW-1133">Transmembrane helix</keyword>
<feature type="transmembrane region" description="Helical" evidence="2">
    <location>
        <begin position="86"/>
        <end position="104"/>
    </location>
</feature>
<keyword evidence="2" id="KW-0812">Transmembrane</keyword>
<gene>
    <name evidence="5" type="ORF">B0H50_104108</name>
</gene>
<dbReference type="InterPro" id="IPR045851">
    <property type="entry name" value="AMP-bd_C_sf"/>
</dbReference>
<dbReference type="InterPro" id="IPR000873">
    <property type="entry name" value="AMP-dep_synth/lig_dom"/>
</dbReference>
<keyword evidence="2" id="KW-0472">Membrane</keyword>
<feature type="transmembrane region" description="Helical" evidence="2">
    <location>
        <begin position="379"/>
        <end position="397"/>
    </location>
</feature>
<evidence type="ECO:0000259" key="3">
    <source>
        <dbReference type="Pfam" id="PF00501"/>
    </source>
</evidence>
<evidence type="ECO:0000256" key="2">
    <source>
        <dbReference type="SAM" id="Phobius"/>
    </source>
</evidence>
<dbReference type="SUPFAM" id="SSF56801">
    <property type="entry name" value="Acetyl-CoA synthetase-like"/>
    <property type="match status" value="1"/>
</dbReference>
<dbReference type="GO" id="GO:0016874">
    <property type="term" value="F:ligase activity"/>
    <property type="evidence" value="ECO:0007669"/>
    <property type="project" value="UniProtKB-KW"/>
</dbReference>
<dbReference type="Gene3D" id="3.10.129.10">
    <property type="entry name" value="Hotdog Thioesterase"/>
    <property type="match status" value="1"/>
</dbReference>
<dbReference type="Proteomes" id="UP000245523">
    <property type="component" value="Unassembled WGS sequence"/>
</dbReference>
<protein>
    <submittedName>
        <fullName evidence="5">Acyl-coenzyme A synthetase/AMP-(Fatty) acid ligase</fullName>
    </submittedName>
</protein>
<feature type="transmembrane region" description="Helical" evidence="2">
    <location>
        <begin position="165"/>
        <end position="186"/>
    </location>
</feature>
<dbReference type="EMBL" id="QGHD01000004">
    <property type="protein sequence ID" value="PWL03684.1"/>
    <property type="molecule type" value="Genomic_DNA"/>
</dbReference>
<sequence length="764" mass="86520">MKSLTGKIFFAALSVLYPVLVFCGLRFWGLSPRKLSLLLLLLAAFHLFSSTKKQGHLKAKEIGFCIFLFLCGSLAFAFNNEILVKIYPVLVNAGMLCIFSATLFRKPNLIFRLATFADKRILLSADAFSVESYCKKVTIAWCLFFIVNGSIAMWTVLLADEKIWSLYNGLISYICMGILFVVEYGVRKMKQSTLQSYIPFSKLRADSRPENAVVAFSGNGIASENKTWKDLKTDVSKLRTAIEKESFDSWILNADDSYYFIVALFALFQSQKKILLTANCKPEFIREIQKSNIGFLNDSGAENALQIPQVLEKFSAEKSWETFDIQTVKASIFTSGTTGAPKEIAKTGMQFENEAEALAKRFAKNFANRNIYSTVNHHHIYGLAFSIFLPISAGLPIRRMRFEFPEEIAQIEKEPAVIVASPAFLKRLAVSKTPLHFKTKPFWLSAGGVLPDDVASQVLTLSGNGVQEIYGCTEAGAIATRDIREEILWTPIPPNQISLAENGCLKIQSSYTDAEGFLTGDLGKIENDGKFTLCGRADSIVKIEEKRISLPEVENRLRETKLVRDVRVVPMTGKRQFLAAAIVLNEAGLSQFQNLSKKEINEYFRAHLSGFLENTVLPKKWRYLEELPQDVMGKIKVRDIQRLFEIPENFNFKILRYHLEENAFTVKCVIPETSDYYNGHFPEFKLLPAVVQIDLVLRFFRGFLKRNSHLDRMLRIKFMHPIFPNVPFLIEEKFSEETGKLAFRMLLEGEKVCASGTLVLKKEL</sequence>
<keyword evidence="5" id="KW-0436">Ligase</keyword>
<proteinExistence type="inferred from homology"/>
<dbReference type="PANTHER" id="PTHR43201">
    <property type="entry name" value="ACYL-COA SYNTHETASE"/>
    <property type="match status" value="1"/>
</dbReference>
<comment type="caution">
    <text evidence="5">The sequence shown here is derived from an EMBL/GenBank/DDBJ whole genome shotgun (WGS) entry which is preliminary data.</text>
</comment>
<accession>A0ABX5LMM3</accession>
<dbReference type="Gene3D" id="3.40.50.12780">
    <property type="entry name" value="N-terminal domain of ligase-like"/>
    <property type="match status" value="1"/>
</dbReference>
<dbReference type="Pfam" id="PF22818">
    <property type="entry name" value="ApeI-like"/>
    <property type="match status" value="1"/>
</dbReference>
<name>A0ABX5LMM3_9BACT</name>
<evidence type="ECO:0000259" key="4">
    <source>
        <dbReference type="Pfam" id="PF22818"/>
    </source>
</evidence>
<comment type="similarity">
    <text evidence="1">Belongs to the ATP-dependent AMP-binding enzyme family.</text>
</comment>
<reference evidence="5 6" key="1">
    <citation type="submission" date="2018-05" db="EMBL/GenBank/DDBJ databases">
        <title>Animal gut microbial communities from fecal samples from Wisconsin, USA.</title>
        <authorList>
            <person name="Neumann A."/>
        </authorList>
    </citation>
    <scope>NUCLEOTIDE SEQUENCE [LARGE SCALE GENOMIC DNA]</scope>
    <source>
        <strain evidence="5 6">UWS4</strain>
    </source>
</reference>
<dbReference type="Gene3D" id="3.30.300.30">
    <property type="match status" value="1"/>
</dbReference>
<evidence type="ECO:0000313" key="6">
    <source>
        <dbReference type="Proteomes" id="UP000245523"/>
    </source>
</evidence>
<dbReference type="PANTHER" id="PTHR43201:SF8">
    <property type="entry name" value="ACYL-COA SYNTHETASE FAMILY MEMBER 3"/>
    <property type="match status" value="1"/>
</dbReference>
<dbReference type="Pfam" id="PF00501">
    <property type="entry name" value="AMP-binding"/>
    <property type="match status" value="1"/>
</dbReference>
<feature type="transmembrane region" description="Helical" evidence="2">
    <location>
        <begin position="7"/>
        <end position="28"/>
    </location>
</feature>